<dbReference type="InterPro" id="IPR036397">
    <property type="entry name" value="RNaseH_sf"/>
</dbReference>
<comment type="caution">
    <text evidence="3">The sequence shown here is derived from an EMBL/GenBank/DDBJ whole genome shotgun (WGS) entry which is preliminary data.</text>
</comment>
<proteinExistence type="predicted"/>
<evidence type="ECO:0000259" key="1">
    <source>
        <dbReference type="Pfam" id="PF13456"/>
    </source>
</evidence>
<dbReference type="Proteomes" id="UP000525078">
    <property type="component" value="Unassembled WGS sequence"/>
</dbReference>
<name>A0A7J6H5A4_CANSA</name>
<evidence type="ECO:0000313" key="3">
    <source>
        <dbReference type="EMBL" id="KAF4390041.1"/>
    </source>
</evidence>
<dbReference type="InterPro" id="IPR026960">
    <property type="entry name" value="RVT-Znf"/>
</dbReference>
<dbReference type="Gene3D" id="3.30.420.10">
    <property type="entry name" value="Ribonuclease H-like superfamily/Ribonuclease H"/>
    <property type="match status" value="1"/>
</dbReference>
<dbReference type="GO" id="GO:0004523">
    <property type="term" value="F:RNA-DNA hybrid ribonuclease activity"/>
    <property type="evidence" value="ECO:0007669"/>
    <property type="project" value="InterPro"/>
</dbReference>
<evidence type="ECO:0008006" key="5">
    <source>
        <dbReference type="Google" id="ProtNLM"/>
    </source>
</evidence>
<feature type="domain" description="RNase H type-1" evidence="1">
    <location>
        <begin position="263"/>
        <end position="323"/>
    </location>
</feature>
<feature type="domain" description="Reverse transcriptase zinc-binding" evidence="2">
    <location>
        <begin position="66"/>
        <end position="146"/>
    </location>
</feature>
<dbReference type="EMBL" id="JAATIP010000030">
    <property type="protein sequence ID" value="KAF4390041.1"/>
    <property type="molecule type" value="Genomic_DNA"/>
</dbReference>
<gene>
    <name evidence="3" type="ORF">F8388_002983</name>
</gene>
<evidence type="ECO:0000313" key="4">
    <source>
        <dbReference type="Proteomes" id="UP000525078"/>
    </source>
</evidence>
<dbReference type="CDD" id="cd06222">
    <property type="entry name" value="RNase_H_like"/>
    <property type="match status" value="1"/>
</dbReference>
<dbReference type="PANTHER" id="PTHR47074">
    <property type="entry name" value="BNAC02G40300D PROTEIN"/>
    <property type="match status" value="1"/>
</dbReference>
<dbReference type="PANTHER" id="PTHR47074:SF11">
    <property type="entry name" value="REVERSE TRANSCRIPTASE-LIKE PROTEIN"/>
    <property type="match status" value="1"/>
</dbReference>
<dbReference type="SUPFAM" id="SSF53098">
    <property type="entry name" value="Ribonuclease H-like"/>
    <property type="match status" value="1"/>
</dbReference>
<protein>
    <recommendedName>
        <fullName evidence="5">RNase H type-1 domain-containing protein</fullName>
    </recommendedName>
</protein>
<dbReference type="Pfam" id="PF13456">
    <property type="entry name" value="RVT_3"/>
    <property type="match status" value="1"/>
</dbReference>
<dbReference type="Pfam" id="PF13966">
    <property type="entry name" value="zf-RVT"/>
    <property type="match status" value="1"/>
</dbReference>
<dbReference type="InterPro" id="IPR052929">
    <property type="entry name" value="RNase_H-like_EbsB-rel"/>
</dbReference>
<sequence length="372" mass="41523">MENVRSIAPGLSCVADLMYRRTRSWNNGYLRFLFGNELGDEIGKIQIVKHGDEDFLIWKNSRLGNFSVKGAYWDAQMHRFGGGNKLWGWIWNGKVHPRLSMMLWRVCENVLPTGDIFCPSVSNNCCFSGASRESPIHLFARCSFVTACGSVVLTLIAGMLGNLCAGVDEDLQCKMLSCFAILFDTIWNTKNRIYHESNVTWSVDQARREILKRFSEFSTILASAPSDPGAALVPVESYLISTNMVIVVDGLFSSGSFGCGALALRNDSSDWFFRSSFGACDNALAAELEAIRFGINWAKDYGWDRVTIASDSKVLAKAFRDLKSPDWHITAQFFSALSPATLICYSKIPAKLQQNLALFLLSLFLYQNPNKT</sequence>
<dbReference type="InterPro" id="IPR002156">
    <property type="entry name" value="RNaseH_domain"/>
</dbReference>
<reference evidence="3 4" key="1">
    <citation type="journal article" date="2020" name="bioRxiv">
        <title>Sequence and annotation of 42 cannabis genomes reveals extensive copy number variation in cannabinoid synthesis and pathogen resistance genes.</title>
        <authorList>
            <person name="Mckernan K.J."/>
            <person name="Helbert Y."/>
            <person name="Kane L.T."/>
            <person name="Ebling H."/>
            <person name="Zhang L."/>
            <person name="Liu B."/>
            <person name="Eaton Z."/>
            <person name="Mclaughlin S."/>
            <person name="Kingan S."/>
            <person name="Baybayan P."/>
            <person name="Concepcion G."/>
            <person name="Jordan M."/>
            <person name="Riva A."/>
            <person name="Barbazuk W."/>
            <person name="Harkins T."/>
        </authorList>
    </citation>
    <scope>NUCLEOTIDE SEQUENCE [LARGE SCALE GENOMIC DNA]</scope>
    <source>
        <strain evidence="4">cv. Jamaican Lion 4</strain>
        <tissue evidence="3">Leaf</tissue>
    </source>
</reference>
<dbReference type="InterPro" id="IPR044730">
    <property type="entry name" value="RNase_H-like_dom_plant"/>
</dbReference>
<dbReference type="AlphaFoldDB" id="A0A7J6H5A4"/>
<organism evidence="3 4">
    <name type="scientific">Cannabis sativa</name>
    <name type="common">Hemp</name>
    <name type="synonym">Marijuana</name>
    <dbReference type="NCBI Taxonomy" id="3483"/>
    <lineage>
        <taxon>Eukaryota</taxon>
        <taxon>Viridiplantae</taxon>
        <taxon>Streptophyta</taxon>
        <taxon>Embryophyta</taxon>
        <taxon>Tracheophyta</taxon>
        <taxon>Spermatophyta</taxon>
        <taxon>Magnoliopsida</taxon>
        <taxon>eudicotyledons</taxon>
        <taxon>Gunneridae</taxon>
        <taxon>Pentapetalae</taxon>
        <taxon>rosids</taxon>
        <taxon>fabids</taxon>
        <taxon>Rosales</taxon>
        <taxon>Cannabaceae</taxon>
        <taxon>Cannabis</taxon>
    </lineage>
</organism>
<dbReference type="InterPro" id="IPR012337">
    <property type="entry name" value="RNaseH-like_sf"/>
</dbReference>
<dbReference type="GO" id="GO:0003676">
    <property type="term" value="F:nucleic acid binding"/>
    <property type="evidence" value="ECO:0007669"/>
    <property type="project" value="InterPro"/>
</dbReference>
<evidence type="ECO:0000259" key="2">
    <source>
        <dbReference type="Pfam" id="PF13966"/>
    </source>
</evidence>
<accession>A0A7J6H5A4</accession>